<sequence>MVSIRFLCEQRKKHNLDDFTKTDSVVSIRFLCEQRKKHLVNKLFAYSVTVSIRFLCEQRKKHTDTGVGLDAYGFQSASFANKGRNEVLLGDEEFHGVSIRFLCEQRKKQGPSFALDQVRIVSIRFLCEQRKKRYTSESIGLLTKVSIRFLCEQRKKLERLKVVMHETGLFQSASFANKGRNINQKDHKK</sequence>
<proteinExistence type="predicted"/>
<comment type="caution">
    <text evidence="1">The sequence shown here is derived from an EMBL/GenBank/DDBJ whole genome shotgun (WGS) entry which is preliminary data.</text>
</comment>
<accession>M6F6H7</accession>
<protein>
    <submittedName>
        <fullName evidence="1">Uncharacterized protein</fullName>
    </submittedName>
</protein>
<gene>
    <name evidence="1" type="ORF">LEP1GSC008_3499</name>
</gene>
<dbReference type="PATRIC" id="fig|1240687.3.peg.3342"/>
<organism evidence="1 2">
    <name type="scientific">Leptospira kirschneri serovar Bulgarica str. Nikolaevo</name>
    <dbReference type="NCBI Taxonomy" id="1240687"/>
    <lineage>
        <taxon>Bacteria</taxon>
        <taxon>Pseudomonadati</taxon>
        <taxon>Spirochaetota</taxon>
        <taxon>Spirochaetia</taxon>
        <taxon>Leptospirales</taxon>
        <taxon>Leptospiraceae</taxon>
        <taxon>Leptospira</taxon>
    </lineage>
</organism>
<dbReference type="AlphaFoldDB" id="M6F6H7"/>
<evidence type="ECO:0000313" key="2">
    <source>
        <dbReference type="Proteomes" id="UP000011980"/>
    </source>
</evidence>
<dbReference type="EMBL" id="ANCE01000163">
    <property type="protein sequence ID" value="EMK22642.1"/>
    <property type="molecule type" value="Genomic_DNA"/>
</dbReference>
<evidence type="ECO:0000313" key="1">
    <source>
        <dbReference type="EMBL" id="EMK22642.1"/>
    </source>
</evidence>
<dbReference type="Proteomes" id="UP000011980">
    <property type="component" value="Unassembled WGS sequence"/>
</dbReference>
<reference evidence="1 2" key="1">
    <citation type="submission" date="2013-01" db="EMBL/GenBank/DDBJ databases">
        <authorList>
            <person name="Harkins D.M."/>
            <person name="Durkin A.S."/>
            <person name="Brinkac L.M."/>
            <person name="Haft D.H."/>
            <person name="Selengut J.D."/>
            <person name="Sanka R."/>
            <person name="DePew J."/>
            <person name="Purushe J."/>
            <person name="Galloway R.L."/>
            <person name="Vinetz J.M."/>
            <person name="Sutton G.G."/>
            <person name="Nierman W.C."/>
            <person name="Fouts D.E."/>
        </authorList>
    </citation>
    <scope>NUCLEOTIDE SEQUENCE [LARGE SCALE GENOMIC DNA]</scope>
    <source>
        <strain evidence="1 2">Nikolaevo</strain>
    </source>
</reference>
<name>M6F6H7_9LEPT</name>